<dbReference type="RefSeq" id="WP_344612931.1">
    <property type="nucleotide sequence ID" value="NZ_BAAARV010000024.1"/>
</dbReference>
<name>A0ABP5T5W3_9ACTN</name>
<evidence type="ECO:0000313" key="1">
    <source>
        <dbReference type="EMBL" id="GAA2344198.1"/>
    </source>
</evidence>
<dbReference type="Gene3D" id="1.10.8.1060">
    <property type="entry name" value="Corynebacterium glutamicum thioredoxin-dependent arsenate reductase, N-terminal domain"/>
    <property type="match status" value="1"/>
</dbReference>
<evidence type="ECO:0008006" key="3">
    <source>
        <dbReference type="Google" id="ProtNLM"/>
    </source>
</evidence>
<dbReference type="NCBIfam" id="NF046112">
    <property type="entry name" value="MSMEG_6209_Nter"/>
    <property type="match status" value="1"/>
</dbReference>
<protein>
    <recommendedName>
        <fullName evidence="3">ANTAR domain-containing protein</fullName>
    </recommendedName>
</protein>
<dbReference type="EMBL" id="BAAARV010000024">
    <property type="protein sequence ID" value="GAA2344198.1"/>
    <property type="molecule type" value="Genomic_DNA"/>
</dbReference>
<accession>A0ABP5T5W3</accession>
<comment type="caution">
    <text evidence="1">The sequence shown here is derived from an EMBL/GenBank/DDBJ whole genome shotgun (WGS) entry which is preliminary data.</text>
</comment>
<keyword evidence="2" id="KW-1185">Reference proteome</keyword>
<evidence type="ECO:0000313" key="2">
    <source>
        <dbReference type="Proteomes" id="UP001501444"/>
    </source>
</evidence>
<proteinExistence type="predicted"/>
<reference evidence="2" key="1">
    <citation type="journal article" date="2019" name="Int. J. Syst. Evol. Microbiol.">
        <title>The Global Catalogue of Microorganisms (GCM) 10K type strain sequencing project: providing services to taxonomists for standard genome sequencing and annotation.</title>
        <authorList>
            <consortium name="The Broad Institute Genomics Platform"/>
            <consortium name="The Broad Institute Genome Sequencing Center for Infectious Disease"/>
            <person name="Wu L."/>
            <person name="Ma J."/>
        </authorList>
    </citation>
    <scope>NUCLEOTIDE SEQUENCE [LARGE SCALE GENOMIC DNA]</scope>
    <source>
        <strain evidence="2">JCM 3272</strain>
    </source>
</reference>
<organism evidence="1 2">
    <name type="scientific">Dactylosporangium salmoneum</name>
    <dbReference type="NCBI Taxonomy" id="53361"/>
    <lineage>
        <taxon>Bacteria</taxon>
        <taxon>Bacillati</taxon>
        <taxon>Actinomycetota</taxon>
        <taxon>Actinomycetes</taxon>
        <taxon>Micromonosporales</taxon>
        <taxon>Micromonosporaceae</taxon>
        <taxon>Dactylosporangium</taxon>
    </lineage>
</organism>
<sequence>MLAMQRKTLVEEHALAHATERLIKRYAGRHDPQTVRQTVARAAERYANAQVHAFVPVLVERDARRILDA</sequence>
<gene>
    <name evidence="1" type="ORF">GCM10010170_029590</name>
</gene>
<dbReference type="Proteomes" id="UP001501444">
    <property type="component" value="Unassembled WGS sequence"/>
</dbReference>